<dbReference type="SUPFAM" id="SSF141729">
    <property type="entry name" value="FimD N-terminal domain-like"/>
    <property type="match status" value="1"/>
</dbReference>
<dbReference type="Pfam" id="PF00577">
    <property type="entry name" value="Usher"/>
    <property type="match status" value="1"/>
</dbReference>
<dbReference type="Proteomes" id="UP000316142">
    <property type="component" value="Unassembled WGS sequence"/>
</dbReference>
<evidence type="ECO:0000256" key="8">
    <source>
        <dbReference type="ARBA" id="ARBA00023237"/>
    </source>
</evidence>
<comment type="similarity">
    <text evidence="2 9">Belongs to the fimbrial export usher family.</text>
</comment>
<keyword evidence="3 9" id="KW-0813">Transport</keyword>
<evidence type="ECO:0000313" key="13">
    <source>
        <dbReference type="Proteomes" id="UP000316142"/>
    </source>
</evidence>
<organism evidence="12 13">
    <name type="scientific">Pantoea anthophila</name>
    <dbReference type="NCBI Taxonomy" id="470931"/>
    <lineage>
        <taxon>Bacteria</taxon>
        <taxon>Pseudomonadati</taxon>
        <taxon>Pseudomonadota</taxon>
        <taxon>Gammaproteobacteria</taxon>
        <taxon>Enterobacterales</taxon>
        <taxon>Erwiniaceae</taxon>
        <taxon>Pantoea</taxon>
    </lineage>
</organism>
<protein>
    <submittedName>
        <fullName evidence="12">Fimbrial outer membrane usher protein</fullName>
    </submittedName>
</protein>
<keyword evidence="13" id="KW-1185">Reference proteome</keyword>
<dbReference type="NCBIfam" id="NF011784">
    <property type="entry name" value="PRK15248.1"/>
    <property type="match status" value="1"/>
</dbReference>
<evidence type="ECO:0000256" key="2">
    <source>
        <dbReference type="ARBA" id="ARBA00008064"/>
    </source>
</evidence>
<evidence type="ECO:0000256" key="4">
    <source>
        <dbReference type="ARBA" id="ARBA00022452"/>
    </source>
</evidence>
<evidence type="ECO:0000259" key="10">
    <source>
        <dbReference type="Pfam" id="PF13953"/>
    </source>
</evidence>
<evidence type="ECO:0000259" key="11">
    <source>
        <dbReference type="Pfam" id="PF13954"/>
    </source>
</evidence>
<feature type="domain" description="PapC N-terminal" evidence="11">
    <location>
        <begin position="36"/>
        <end position="179"/>
    </location>
</feature>
<dbReference type="PANTHER" id="PTHR30451:SF20">
    <property type="entry name" value="FIMBRIAE USHER"/>
    <property type="match status" value="1"/>
</dbReference>
<keyword evidence="6" id="KW-0732">Signal</keyword>
<evidence type="ECO:0000256" key="1">
    <source>
        <dbReference type="ARBA" id="ARBA00004571"/>
    </source>
</evidence>
<keyword evidence="9" id="KW-1029">Fimbrium biogenesis</keyword>
<dbReference type="InterPro" id="IPR018030">
    <property type="entry name" value="Fimbrial_membr_usher_CS"/>
</dbReference>
<dbReference type="Gene3D" id="3.10.20.410">
    <property type="match status" value="1"/>
</dbReference>
<reference evidence="12 13" key="1">
    <citation type="submission" date="2019-06" db="EMBL/GenBank/DDBJ databases">
        <title>Taxogenomics and systematics of the genus Pantoea.</title>
        <authorList>
            <person name="Tambong J.T."/>
        </authorList>
    </citation>
    <scope>NUCLEOTIDE SEQUENCE [LARGE SCALE GENOMIC DNA]</scope>
    <source>
        <strain evidence="12 13">LMG 2558</strain>
    </source>
</reference>
<keyword evidence="5 9" id="KW-0812">Transmembrane</keyword>
<dbReference type="RefSeq" id="WP_140923725.1">
    <property type="nucleotide sequence ID" value="NZ_JBBCKY010000008.1"/>
</dbReference>
<dbReference type="InterPro" id="IPR025949">
    <property type="entry name" value="PapC-like_C"/>
</dbReference>
<dbReference type="PANTHER" id="PTHR30451">
    <property type="entry name" value="OUTER MEMBRANE USHER PROTEIN"/>
    <property type="match status" value="1"/>
</dbReference>
<dbReference type="EMBL" id="VHIZ01000038">
    <property type="protein sequence ID" value="TPV28283.1"/>
    <property type="molecule type" value="Genomic_DNA"/>
</dbReference>
<dbReference type="PROSITE" id="PS01151">
    <property type="entry name" value="FIMBRIAL_USHER"/>
    <property type="match status" value="1"/>
</dbReference>
<gene>
    <name evidence="12" type="ORF">FJW00_09065</name>
</gene>
<evidence type="ECO:0000256" key="6">
    <source>
        <dbReference type="ARBA" id="ARBA00022729"/>
    </source>
</evidence>
<evidence type="ECO:0000256" key="5">
    <source>
        <dbReference type="ARBA" id="ARBA00022692"/>
    </source>
</evidence>
<keyword evidence="7 9" id="KW-0472">Membrane</keyword>
<comment type="subcellular location">
    <subcellularLocation>
        <location evidence="1 9">Cell outer membrane</location>
        <topology evidence="1 9">Multi-pass membrane protein</topology>
    </subcellularLocation>
</comment>
<dbReference type="Gene3D" id="2.60.40.2070">
    <property type="match status" value="1"/>
</dbReference>
<dbReference type="InterPro" id="IPR043142">
    <property type="entry name" value="PapC-like_C_sf"/>
</dbReference>
<dbReference type="InterPro" id="IPR037224">
    <property type="entry name" value="PapC_N_sf"/>
</dbReference>
<dbReference type="Gene3D" id="2.60.40.2610">
    <property type="entry name" value="Outer membrane usher protein FimD, plug domain"/>
    <property type="match status" value="1"/>
</dbReference>
<accession>A0ABY2Z8E7</accession>
<keyword evidence="4" id="KW-1134">Transmembrane beta strand</keyword>
<name>A0ABY2Z8E7_9GAMM</name>
<dbReference type="InterPro" id="IPR042186">
    <property type="entry name" value="FimD_plug_dom"/>
</dbReference>
<comment type="caution">
    <text evidence="12">The sequence shown here is derived from an EMBL/GenBank/DDBJ whole genome shotgun (WGS) entry which is preliminary data.</text>
</comment>
<sequence length="861" mass="95051">MSFQFKNKKTDPRLAIISCVVKAALLTQTAHAEEYHFDSRLLAGSGFEEGVDLKQFNEKQITIPEGQQLLDISLNGIIIKSQVAVNFRRKDAADKSAQPCIDADMVKLLQLKTGLKEAAESQCLFLSEISSQGNWNIRQSTLTLDFLIPQILLNRQPRDYIPTSEWNAGAPLLFLRHSSSFTRNILRDTHSSYLWSMINAGGNLGMWQLRHQANLRYMNSSVSTDQYKWNAVRTWVQRPLPSLSSELVVGDAYTDSTMFGSMSFNGVKIATDQRMWPQARRGYAPEVRGVATSNARVLISQAGNVIYETQVPPGPFIIDDLYNTKSQGDLKVQIVEADGKSSFFTVPYAAVPSSMRPGNLSYQFAAGKVRNFYSVQNTFTEAVLQYGLSNSLTTNTGARFANGYQALLAGGVYASPVGALSLNTTWSHARVENDITRSGWRAEASYSKSFPTRTNLVLAAYRYSTSGYRDLEDVLGVRRQQNGGADYYSDTLRQRNRFSATVSQYMGDYGTLSLSGSSTDYYHNRSRISEMQLSYNNMWKKVSYNLNLSRQRSSWNSKDVYSVYDSDYDANRYQKYTENVISLGFSLPLDWRDSRSTVSLDMTRDKTTSSAMTTLSGSAGQESDFTYALYSSYDKYRDVSQGKSHAMRWGTNVQERTRLGAIRASYARSDDYHQLGLGTSGTLAIHGGGITYGPYASDTFALIEAKGASGARINNGQGARIDTFGYAIMPSLAPYRYNTISLDGSSISQDVELEGGNVRVVPVHGGVPKIAFKTLTGTPALILASQADGTPVPMGAEVKDSQGNSLGMAGQNGQIYARLPNASGTLFVSWGSSNTCRINYQLPSKKIEDASFVHLNGTCIQ</sequence>
<evidence type="ECO:0000256" key="3">
    <source>
        <dbReference type="ARBA" id="ARBA00022448"/>
    </source>
</evidence>
<keyword evidence="8 9" id="KW-0998">Cell outer membrane</keyword>
<evidence type="ECO:0000313" key="12">
    <source>
        <dbReference type="EMBL" id="TPV28283.1"/>
    </source>
</evidence>
<dbReference type="Pfam" id="PF13954">
    <property type="entry name" value="PapC_N"/>
    <property type="match status" value="1"/>
</dbReference>
<dbReference type="InterPro" id="IPR000015">
    <property type="entry name" value="Fimb_usher"/>
</dbReference>
<dbReference type="Gene3D" id="2.60.40.3110">
    <property type="match status" value="1"/>
</dbReference>
<proteinExistence type="inferred from homology"/>
<evidence type="ECO:0000256" key="9">
    <source>
        <dbReference type="RuleBase" id="RU003884"/>
    </source>
</evidence>
<dbReference type="Pfam" id="PF13953">
    <property type="entry name" value="PapC_C"/>
    <property type="match status" value="1"/>
</dbReference>
<feature type="domain" description="PapC-like C-terminal" evidence="10">
    <location>
        <begin position="782"/>
        <end position="843"/>
    </location>
</feature>
<dbReference type="InterPro" id="IPR025885">
    <property type="entry name" value="PapC_N"/>
</dbReference>
<evidence type="ECO:0000256" key="7">
    <source>
        <dbReference type="ARBA" id="ARBA00023136"/>
    </source>
</evidence>